<dbReference type="PROSITE" id="PS00211">
    <property type="entry name" value="ABC_TRANSPORTER_1"/>
    <property type="match status" value="1"/>
</dbReference>
<dbReference type="PROSITE" id="PS50893">
    <property type="entry name" value="ABC_TRANSPORTER_2"/>
    <property type="match status" value="2"/>
</dbReference>
<sequence>MLTVSNVSVSFTGKKLYDDVNLKFTPGNTYGIIGANGAGKSTFLKVLEGKLQPTTGNVSMDPNERMSSLVQDHFAFDEFTVLDTVMQGHKELYDVKTEMDDIYMHDPFTDEDGIRVGELSARFEELDGWTAETEAVQLLQSIGIPDSKHQALMSDLPEVSKVKVLLAQALFGNPDILILDEPTNGLDTKTIAWLEDFLADYQNTVLVVSHDRHFLNAVATMILDVDFGKIKLFVGNYDFWKQSSELAQRLQSQANAKKEEQIKELQDFIARFSANASKSKQATSRKKQLDKITLDDIQPSSRKYPYINFETLREIGNDMLRVEGVSKSVDGVKILDNISFTVSPNEKALIMSDNDVAATMILDIIAGKVKTDSGSVTWGVTTTQDYLAKDMGTNFPNPERQILDYLRDFASKEESDNTFLRGLLGRMLFKGEDADKTLDVLSGGEKVRVMLSKLMLTKANVLILDDPTNHLDLESITSLNDGLINFKGGLIFTSHDHTFAQTIADHVIVVSNQGVVDRAETTYDEFMDHPEVQKQLAAKNVIL</sequence>
<evidence type="ECO:0000313" key="4">
    <source>
        <dbReference type="EMBL" id="RDS59111.1"/>
    </source>
</evidence>
<dbReference type="InterPro" id="IPR003593">
    <property type="entry name" value="AAA+_ATPase"/>
</dbReference>
<dbReference type="Gene3D" id="3.40.50.300">
    <property type="entry name" value="P-loop containing nucleotide triphosphate hydrolases"/>
    <property type="match status" value="2"/>
</dbReference>
<protein>
    <submittedName>
        <fullName evidence="4">ATP-binding cassette domain-containing protein</fullName>
    </submittedName>
</protein>
<organism evidence="4 5">
    <name type="scientific">Weissella thailandensis</name>
    <dbReference type="NCBI Taxonomy" id="89061"/>
    <lineage>
        <taxon>Bacteria</taxon>
        <taxon>Bacillati</taxon>
        <taxon>Bacillota</taxon>
        <taxon>Bacilli</taxon>
        <taxon>Lactobacillales</taxon>
        <taxon>Lactobacillaceae</taxon>
        <taxon>Weissella</taxon>
    </lineage>
</organism>
<keyword evidence="1" id="KW-0547">Nucleotide-binding</keyword>
<reference evidence="4 5" key="1">
    <citation type="submission" date="2018-07" db="EMBL/GenBank/DDBJ databases">
        <title>Genome-based reclassification of Weissella jogaejeotgali as Weissella thailandensis.</title>
        <authorList>
            <person name="Chun J."/>
            <person name="Kim B.-Y."/>
            <person name="Kwak M.-J."/>
        </authorList>
    </citation>
    <scope>NUCLEOTIDE SEQUENCE [LARGE SCALE GENOMIC DNA]</scope>
    <source>
        <strain evidence="4 5">KCTC 3751</strain>
    </source>
</reference>
<proteinExistence type="predicted"/>
<gene>
    <name evidence="4" type="ORF">DWV05_07445</name>
</gene>
<evidence type="ECO:0000313" key="5">
    <source>
        <dbReference type="Proteomes" id="UP000254492"/>
    </source>
</evidence>
<dbReference type="RefSeq" id="WP_115471349.1">
    <property type="nucleotide sequence ID" value="NZ_BJEC01000013.1"/>
</dbReference>
<feature type="domain" description="ABC transporter" evidence="3">
    <location>
        <begin position="320"/>
        <end position="539"/>
    </location>
</feature>
<dbReference type="SUPFAM" id="SSF52540">
    <property type="entry name" value="P-loop containing nucleoside triphosphate hydrolases"/>
    <property type="match status" value="2"/>
</dbReference>
<dbReference type="SMART" id="SM00382">
    <property type="entry name" value="AAA"/>
    <property type="match status" value="2"/>
</dbReference>
<dbReference type="PANTHER" id="PTHR42855:SF2">
    <property type="entry name" value="DRUG RESISTANCE ABC TRANSPORTER,ATP-BINDING PROTEIN"/>
    <property type="match status" value="1"/>
</dbReference>
<dbReference type="InterPro" id="IPR032781">
    <property type="entry name" value="ABC_tran_Xtn"/>
</dbReference>
<dbReference type="InterPro" id="IPR017871">
    <property type="entry name" value="ABC_transporter-like_CS"/>
</dbReference>
<dbReference type="InterPro" id="IPR003439">
    <property type="entry name" value="ABC_transporter-like_ATP-bd"/>
</dbReference>
<evidence type="ECO:0000256" key="2">
    <source>
        <dbReference type="ARBA" id="ARBA00022840"/>
    </source>
</evidence>
<dbReference type="InterPro" id="IPR051309">
    <property type="entry name" value="ABCF_ATPase"/>
</dbReference>
<dbReference type="Pfam" id="PF00005">
    <property type="entry name" value="ABC_tran"/>
    <property type="match status" value="2"/>
</dbReference>
<accession>A0ABX9I712</accession>
<name>A0ABX9I712_9LACO</name>
<dbReference type="InterPro" id="IPR027417">
    <property type="entry name" value="P-loop_NTPase"/>
</dbReference>
<dbReference type="Proteomes" id="UP000254492">
    <property type="component" value="Unassembled WGS sequence"/>
</dbReference>
<feature type="domain" description="ABC transporter" evidence="3">
    <location>
        <begin position="2"/>
        <end position="252"/>
    </location>
</feature>
<keyword evidence="2 4" id="KW-0067">ATP-binding</keyword>
<dbReference type="PANTHER" id="PTHR42855">
    <property type="entry name" value="ABC TRANSPORTER ATP-BINDING SUBUNIT"/>
    <property type="match status" value="1"/>
</dbReference>
<comment type="caution">
    <text evidence="4">The sequence shown here is derived from an EMBL/GenBank/DDBJ whole genome shotgun (WGS) entry which is preliminary data.</text>
</comment>
<evidence type="ECO:0000259" key="3">
    <source>
        <dbReference type="PROSITE" id="PS50893"/>
    </source>
</evidence>
<dbReference type="GO" id="GO:0005524">
    <property type="term" value="F:ATP binding"/>
    <property type="evidence" value="ECO:0007669"/>
    <property type="project" value="UniProtKB-KW"/>
</dbReference>
<dbReference type="CDD" id="cd03221">
    <property type="entry name" value="ABCF_EF-3"/>
    <property type="match status" value="2"/>
</dbReference>
<dbReference type="Pfam" id="PF12848">
    <property type="entry name" value="ABC_tran_Xtn"/>
    <property type="match status" value="1"/>
</dbReference>
<keyword evidence="5" id="KW-1185">Reference proteome</keyword>
<dbReference type="EMBL" id="QRAY01000013">
    <property type="protein sequence ID" value="RDS59111.1"/>
    <property type="molecule type" value="Genomic_DNA"/>
</dbReference>
<evidence type="ECO:0000256" key="1">
    <source>
        <dbReference type="ARBA" id="ARBA00022741"/>
    </source>
</evidence>